<evidence type="ECO:0000313" key="2">
    <source>
        <dbReference type="Proteomes" id="UP000323646"/>
    </source>
</evidence>
<reference evidence="1 2" key="1">
    <citation type="submission" date="2019-08" db="EMBL/GenBank/DDBJ databases">
        <title>Selenomonas sp. mPRGC5 and Selenomonas sp. mPRGC8 isolated from ruminal fluid of dairy goat (Capra hircus).</title>
        <authorList>
            <person name="Poothong S."/>
            <person name="Nuengjamnong C."/>
            <person name="Tanasupawat S."/>
        </authorList>
    </citation>
    <scope>NUCLEOTIDE SEQUENCE [LARGE SCALE GENOMIC DNA]</scope>
    <source>
        <strain evidence="2">mPRGC5</strain>
    </source>
</reference>
<comment type="caution">
    <text evidence="1">The sequence shown here is derived from an EMBL/GenBank/DDBJ whole genome shotgun (WGS) entry which is preliminary data.</text>
</comment>
<sequence length="460" mass="53792">MRKIYHALPYPARNIIGGLYGSLPQKIKYGPEYAKMYKLLNESANWSQDEIHDYQIKQLRNLLIHAHETTRFYNRQFNEAGFNPYKFNNLDDLSLIPTIDKEVIRNNLSDMLSDKFSNRQRFQITTGGTTGRQLIFYAQKQLTIPREKAMYDYLWGEVGYIPGKSEMVVLRNNVLPDNKLWRYEKKNRSLVLDPFHMTDEVCHKFINKLNKEKIPFFHVYPSSILMLAEYMNRTGDRLTYKPLAIFATSENLYKGQREIIENAFGCRMYMSYGHSEMCSLANGCALEDHYHIEELYGYTELLDKNRDVINDSGIMGEITATGFNNYVLPLIRYRTADYASYEECVKTKCGFKGRILKDIEGRWLQEMLVTSQGNKISMTAINFHSDVFDRVKYYQFYQNTPGLVTMRIVKGKDYTIDDEVAIKSAVQSKLGEYLKMDIQYVNEVRRAASGKYRYIISELD</sequence>
<dbReference type="AlphaFoldDB" id="A0A5D6VZD9"/>
<dbReference type="Gene3D" id="3.40.50.12780">
    <property type="entry name" value="N-terminal domain of ligase-like"/>
    <property type="match status" value="1"/>
</dbReference>
<dbReference type="Proteomes" id="UP000323646">
    <property type="component" value="Unassembled WGS sequence"/>
</dbReference>
<dbReference type="InterPro" id="IPR042099">
    <property type="entry name" value="ANL_N_sf"/>
</dbReference>
<keyword evidence="2" id="KW-1185">Reference proteome</keyword>
<gene>
    <name evidence="1" type="ORF">FZ040_11575</name>
</gene>
<evidence type="ECO:0000313" key="1">
    <source>
        <dbReference type="EMBL" id="TYZ20652.1"/>
    </source>
</evidence>
<dbReference type="InterPro" id="IPR053158">
    <property type="entry name" value="CapK_Type1_Caps_Biosynth"/>
</dbReference>
<dbReference type="OrthoDB" id="580775at2"/>
<dbReference type="SUPFAM" id="SSF56801">
    <property type="entry name" value="Acetyl-CoA synthetase-like"/>
    <property type="match status" value="1"/>
</dbReference>
<dbReference type="GO" id="GO:0016874">
    <property type="term" value="F:ligase activity"/>
    <property type="evidence" value="ECO:0007669"/>
    <property type="project" value="UniProtKB-KW"/>
</dbReference>
<organism evidence="1 2">
    <name type="scientific">Selenomonas ruminis</name>
    <dbReference type="NCBI Taxonomy" id="2593411"/>
    <lineage>
        <taxon>Bacteria</taxon>
        <taxon>Bacillati</taxon>
        <taxon>Bacillota</taxon>
        <taxon>Negativicutes</taxon>
        <taxon>Selenomonadales</taxon>
        <taxon>Selenomonadaceae</taxon>
        <taxon>Selenomonas</taxon>
    </lineage>
</organism>
<protein>
    <submittedName>
        <fullName evidence="1">Phenylacetate--CoA ligase family protein</fullName>
    </submittedName>
</protein>
<proteinExistence type="predicted"/>
<dbReference type="PANTHER" id="PTHR36932">
    <property type="entry name" value="CAPSULAR POLYSACCHARIDE BIOSYNTHESIS PROTEIN"/>
    <property type="match status" value="1"/>
</dbReference>
<dbReference type="EMBL" id="VTOY01000013">
    <property type="protein sequence ID" value="TYZ20652.1"/>
    <property type="molecule type" value="Genomic_DNA"/>
</dbReference>
<name>A0A5D6VZD9_9FIRM</name>
<accession>A0A5D6VZD9</accession>
<dbReference type="PANTHER" id="PTHR36932:SF1">
    <property type="entry name" value="CAPSULAR POLYSACCHARIDE BIOSYNTHESIS PROTEIN"/>
    <property type="match status" value="1"/>
</dbReference>
<keyword evidence="1" id="KW-0436">Ligase</keyword>